<feature type="compositionally biased region" description="Low complexity" evidence="1">
    <location>
        <begin position="20"/>
        <end position="38"/>
    </location>
</feature>
<dbReference type="Proteomes" id="UP000075714">
    <property type="component" value="Unassembled WGS sequence"/>
</dbReference>
<reference evidence="3" key="1">
    <citation type="journal article" date="2016" name="Nat. Commun.">
        <title>The Gonium pectorale genome demonstrates co-option of cell cycle regulation during the evolution of multicellularity.</title>
        <authorList>
            <person name="Hanschen E.R."/>
            <person name="Marriage T.N."/>
            <person name="Ferris P.J."/>
            <person name="Hamaji T."/>
            <person name="Toyoda A."/>
            <person name="Fujiyama A."/>
            <person name="Neme R."/>
            <person name="Noguchi H."/>
            <person name="Minakuchi Y."/>
            <person name="Suzuki M."/>
            <person name="Kawai-Toyooka H."/>
            <person name="Smith D.R."/>
            <person name="Sparks H."/>
            <person name="Anderson J."/>
            <person name="Bakaric R."/>
            <person name="Luria V."/>
            <person name="Karger A."/>
            <person name="Kirschner M.W."/>
            <person name="Durand P.M."/>
            <person name="Michod R.E."/>
            <person name="Nozaki H."/>
            <person name="Olson B.J."/>
        </authorList>
    </citation>
    <scope>NUCLEOTIDE SEQUENCE [LARGE SCALE GENOMIC DNA]</scope>
    <source>
        <strain evidence="3">NIES-2863</strain>
    </source>
</reference>
<feature type="region of interest" description="Disordered" evidence="1">
    <location>
        <begin position="162"/>
        <end position="182"/>
    </location>
</feature>
<feature type="region of interest" description="Disordered" evidence="1">
    <location>
        <begin position="1"/>
        <end position="65"/>
    </location>
</feature>
<accession>A0A150GDB7</accession>
<dbReference type="AlphaFoldDB" id="A0A150GDB7"/>
<protein>
    <submittedName>
        <fullName evidence="2">Uncharacterized protein</fullName>
    </submittedName>
</protein>
<feature type="region of interest" description="Disordered" evidence="1">
    <location>
        <begin position="79"/>
        <end position="99"/>
    </location>
</feature>
<sequence length="182" mass="18863">MSTTSRLVPRMGAIGPTAPRPSASRPRPLLLGRPSWRPAPRPSLLSTRAGAGSEDAAATAVAAADAAPASASAASAAFTPLPLSPATGGAPVRPGSGYKLPPPEIAAIVDAPSQPGLSYSPDRKLFLQLQRPPSLPPIFEMARPELKLGGLRLDPELYARSKMGYNTGRGGRARGRWAGGRW</sequence>
<feature type="compositionally biased region" description="Low complexity" evidence="1">
    <location>
        <begin position="49"/>
        <end position="65"/>
    </location>
</feature>
<gene>
    <name evidence="2" type="ORF">GPECTOR_32g444</name>
</gene>
<evidence type="ECO:0000313" key="2">
    <source>
        <dbReference type="EMBL" id="KXZ47832.1"/>
    </source>
</evidence>
<comment type="caution">
    <text evidence="2">The sequence shown here is derived from an EMBL/GenBank/DDBJ whole genome shotgun (WGS) entry which is preliminary data.</text>
</comment>
<proteinExistence type="predicted"/>
<dbReference type="EMBL" id="LSYV01000033">
    <property type="protein sequence ID" value="KXZ47832.1"/>
    <property type="molecule type" value="Genomic_DNA"/>
</dbReference>
<dbReference type="OrthoDB" id="43744at2759"/>
<evidence type="ECO:0000313" key="3">
    <source>
        <dbReference type="Proteomes" id="UP000075714"/>
    </source>
</evidence>
<dbReference type="STRING" id="33097.A0A150GDB7"/>
<evidence type="ECO:0000256" key="1">
    <source>
        <dbReference type="SAM" id="MobiDB-lite"/>
    </source>
</evidence>
<keyword evidence="3" id="KW-1185">Reference proteome</keyword>
<organism evidence="2 3">
    <name type="scientific">Gonium pectorale</name>
    <name type="common">Green alga</name>
    <dbReference type="NCBI Taxonomy" id="33097"/>
    <lineage>
        <taxon>Eukaryota</taxon>
        <taxon>Viridiplantae</taxon>
        <taxon>Chlorophyta</taxon>
        <taxon>core chlorophytes</taxon>
        <taxon>Chlorophyceae</taxon>
        <taxon>CS clade</taxon>
        <taxon>Chlamydomonadales</taxon>
        <taxon>Volvocaceae</taxon>
        <taxon>Gonium</taxon>
    </lineage>
</organism>
<name>A0A150GDB7_GONPE</name>